<comment type="caution">
    <text evidence="1">The sequence shown here is derived from an EMBL/GenBank/DDBJ whole genome shotgun (WGS) entry which is preliminary data.</text>
</comment>
<evidence type="ECO:0000313" key="2">
    <source>
        <dbReference type="Proteomes" id="UP001362999"/>
    </source>
</evidence>
<gene>
    <name evidence="1" type="ORF">R3P38DRAFT_1703746</name>
</gene>
<proteinExistence type="predicted"/>
<sequence>MTRTPGSLISSVIVSHDAPSVPQLSSWSCTPVRSVLKSIALLFWPRQHDSTQTPPTPSDDVITFSVWSLLNRNCLPSWISPTMLGKAELQTLYPCSRPQQSEVLARRNSCPTVVTFFWSTSASLFPRALNCRGLIHIWGLVYAGPPETPLLAARHSPTNFPMHLISPSFLCTSETMNLGFTSAPLCAKRKRCQSWRLACGSSTRRRISAMSSRRQRLVLPFTDIRHQLKSTNARICGARV</sequence>
<dbReference type="AlphaFoldDB" id="A0AAW0ABK7"/>
<protein>
    <submittedName>
        <fullName evidence="1">Uncharacterized protein</fullName>
    </submittedName>
</protein>
<evidence type="ECO:0000313" key="1">
    <source>
        <dbReference type="EMBL" id="KAK7006210.1"/>
    </source>
</evidence>
<organism evidence="1 2">
    <name type="scientific">Favolaschia claudopus</name>
    <dbReference type="NCBI Taxonomy" id="2862362"/>
    <lineage>
        <taxon>Eukaryota</taxon>
        <taxon>Fungi</taxon>
        <taxon>Dikarya</taxon>
        <taxon>Basidiomycota</taxon>
        <taxon>Agaricomycotina</taxon>
        <taxon>Agaricomycetes</taxon>
        <taxon>Agaricomycetidae</taxon>
        <taxon>Agaricales</taxon>
        <taxon>Marasmiineae</taxon>
        <taxon>Mycenaceae</taxon>
        <taxon>Favolaschia</taxon>
    </lineage>
</organism>
<reference evidence="1 2" key="1">
    <citation type="journal article" date="2024" name="J Genomics">
        <title>Draft genome sequencing and assembly of Favolaschia claudopus CIRM-BRFM 2984 isolated from oak limbs.</title>
        <authorList>
            <person name="Navarro D."/>
            <person name="Drula E."/>
            <person name="Chaduli D."/>
            <person name="Cazenave R."/>
            <person name="Ahrendt S."/>
            <person name="Wang J."/>
            <person name="Lipzen A."/>
            <person name="Daum C."/>
            <person name="Barry K."/>
            <person name="Grigoriev I.V."/>
            <person name="Favel A."/>
            <person name="Rosso M.N."/>
            <person name="Martin F."/>
        </authorList>
    </citation>
    <scope>NUCLEOTIDE SEQUENCE [LARGE SCALE GENOMIC DNA]</scope>
    <source>
        <strain evidence="1 2">CIRM-BRFM 2984</strain>
    </source>
</reference>
<accession>A0AAW0ABK7</accession>
<dbReference type="EMBL" id="JAWWNJ010000076">
    <property type="protein sequence ID" value="KAK7006210.1"/>
    <property type="molecule type" value="Genomic_DNA"/>
</dbReference>
<name>A0AAW0ABK7_9AGAR</name>
<keyword evidence="2" id="KW-1185">Reference proteome</keyword>
<dbReference type="Proteomes" id="UP001362999">
    <property type="component" value="Unassembled WGS sequence"/>
</dbReference>